<name>A0A7V8GN21_9GAMM</name>
<proteinExistence type="predicted"/>
<evidence type="ECO:0000313" key="2">
    <source>
        <dbReference type="EMBL" id="KAF1686850.1"/>
    </source>
</evidence>
<feature type="chain" id="PRO_5031109266" description="Lipoprotein" evidence="1">
    <location>
        <begin position="21"/>
        <end position="176"/>
    </location>
</feature>
<sequence>MYRIAVSCVLLCLAACSAPAPDELAERAAGKAAAAAVAAASEGQVKLEAGQERLVVEDGGQTMEVGLARGGLPRPDWWPQDVYLPEDAAIHQVARNEGSHVLAAAVARPGAALHGEIERAMHGLGWSTVRNSLAASGSGMAAYRKDGREVTVLVAASGKAGQPAMATFHLRGAAAR</sequence>
<reference evidence="2 3" key="1">
    <citation type="submission" date="2017-10" db="EMBL/GenBank/DDBJ databases">
        <title>Whole genome sequencing of Pseudoxanthomonas broegbernensis DSM 12573(T).</title>
        <authorList>
            <person name="Kumar S."/>
            <person name="Bansal K."/>
            <person name="Kaur A."/>
            <person name="Patil P."/>
            <person name="Sharma S."/>
            <person name="Patil P.B."/>
        </authorList>
    </citation>
    <scope>NUCLEOTIDE SEQUENCE [LARGE SCALE GENOMIC DNA]</scope>
    <source>
        <strain evidence="2 3">DSM 12573</strain>
    </source>
</reference>
<dbReference type="RefSeq" id="WP_162310474.1">
    <property type="nucleotide sequence ID" value="NZ_JACHGU010000004.1"/>
</dbReference>
<keyword evidence="3" id="KW-1185">Reference proteome</keyword>
<feature type="signal peptide" evidence="1">
    <location>
        <begin position="1"/>
        <end position="20"/>
    </location>
</feature>
<protein>
    <recommendedName>
        <fullName evidence="4">Lipoprotein</fullName>
    </recommendedName>
</protein>
<dbReference type="EMBL" id="MWIP01000004">
    <property type="protein sequence ID" value="KAF1686850.1"/>
    <property type="molecule type" value="Genomic_DNA"/>
</dbReference>
<comment type="caution">
    <text evidence="2">The sequence shown here is derived from an EMBL/GenBank/DDBJ whole genome shotgun (WGS) entry which is preliminary data.</text>
</comment>
<evidence type="ECO:0000256" key="1">
    <source>
        <dbReference type="SAM" id="SignalP"/>
    </source>
</evidence>
<dbReference type="Proteomes" id="UP000462066">
    <property type="component" value="Unassembled WGS sequence"/>
</dbReference>
<gene>
    <name evidence="2" type="ORF">B1992_05505</name>
</gene>
<evidence type="ECO:0008006" key="4">
    <source>
        <dbReference type="Google" id="ProtNLM"/>
    </source>
</evidence>
<organism evidence="2 3">
    <name type="scientific">Pseudoxanthomonas broegbernensis</name>
    <dbReference type="NCBI Taxonomy" id="83619"/>
    <lineage>
        <taxon>Bacteria</taxon>
        <taxon>Pseudomonadati</taxon>
        <taxon>Pseudomonadota</taxon>
        <taxon>Gammaproteobacteria</taxon>
        <taxon>Lysobacterales</taxon>
        <taxon>Lysobacteraceae</taxon>
        <taxon>Pseudoxanthomonas</taxon>
    </lineage>
</organism>
<keyword evidence="1" id="KW-0732">Signal</keyword>
<accession>A0A7V8GN21</accession>
<dbReference type="AlphaFoldDB" id="A0A7V8GN21"/>
<evidence type="ECO:0000313" key="3">
    <source>
        <dbReference type="Proteomes" id="UP000462066"/>
    </source>
</evidence>